<name>A0A421B6J1_9PSEU</name>
<keyword evidence="5" id="KW-1185">Reference proteome</keyword>
<accession>A0A421B6J1</accession>
<gene>
    <name evidence="4" type="ORF">CLV68_0340</name>
</gene>
<feature type="transmembrane region" description="Helical" evidence="2">
    <location>
        <begin position="298"/>
        <end position="317"/>
    </location>
</feature>
<evidence type="ECO:0000256" key="2">
    <source>
        <dbReference type="SAM" id="Phobius"/>
    </source>
</evidence>
<feature type="region of interest" description="Disordered" evidence="1">
    <location>
        <begin position="122"/>
        <end position="231"/>
    </location>
</feature>
<reference evidence="4 5" key="1">
    <citation type="submission" date="2018-10" db="EMBL/GenBank/DDBJ databases">
        <title>Genomic Encyclopedia of Archaeal and Bacterial Type Strains, Phase II (KMG-II): from individual species to whole genera.</title>
        <authorList>
            <person name="Goeker M."/>
        </authorList>
    </citation>
    <scope>NUCLEOTIDE SEQUENCE [LARGE SCALE GENOMIC DNA]</scope>
    <source>
        <strain evidence="4 5">DSM 45657</strain>
    </source>
</reference>
<evidence type="ECO:0000313" key="5">
    <source>
        <dbReference type="Proteomes" id="UP000282454"/>
    </source>
</evidence>
<protein>
    <recommendedName>
        <fullName evidence="6">Ig-like domain-containing protein</fullName>
    </recommendedName>
</protein>
<evidence type="ECO:0000256" key="1">
    <source>
        <dbReference type="SAM" id="MobiDB-lite"/>
    </source>
</evidence>
<dbReference type="EMBL" id="RCDD01000001">
    <property type="protein sequence ID" value="RLK59853.1"/>
    <property type="molecule type" value="Genomic_DNA"/>
</dbReference>
<keyword evidence="3" id="KW-0732">Signal</keyword>
<feature type="compositionally biased region" description="Basic and acidic residues" evidence="1">
    <location>
        <begin position="203"/>
        <end position="220"/>
    </location>
</feature>
<dbReference type="AlphaFoldDB" id="A0A421B6J1"/>
<keyword evidence="2" id="KW-0472">Membrane</keyword>
<feature type="compositionally biased region" description="Low complexity" evidence="1">
    <location>
        <begin position="122"/>
        <end position="201"/>
    </location>
</feature>
<keyword evidence="2" id="KW-1133">Transmembrane helix</keyword>
<dbReference type="RefSeq" id="WP_246009624.1">
    <property type="nucleotide sequence ID" value="NZ_RCDD01000001.1"/>
</dbReference>
<evidence type="ECO:0008006" key="6">
    <source>
        <dbReference type="Google" id="ProtNLM"/>
    </source>
</evidence>
<comment type="caution">
    <text evidence="4">The sequence shown here is derived from an EMBL/GenBank/DDBJ whole genome shotgun (WGS) entry which is preliminary data.</text>
</comment>
<evidence type="ECO:0000313" key="4">
    <source>
        <dbReference type="EMBL" id="RLK59853.1"/>
    </source>
</evidence>
<evidence type="ECO:0000256" key="3">
    <source>
        <dbReference type="SAM" id="SignalP"/>
    </source>
</evidence>
<organism evidence="4 5">
    <name type="scientific">Actinokineospora cianjurensis</name>
    <dbReference type="NCBI Taxonomy" id="585224"/>
    <lineage>
        <taxon>Bacteria</taxon>
        <taxon>Bacillati</taxon>
        <taxon>Actinomycetota</taxon>
        <taxon>Actinomycetes</taxon>
        <taxon>Pseudonocardiales</taxon>
        <taxon>Pseudonocardiaceae</taxon>
        <taxon>Actinokineospora</taxon>
    </lineage>
</organism>
<keyword evidence="2" id="KW-0812">Transmembrane</keyword>
<sequence>MRSVGRLASITVAAAALLVALAPLSSAAVPPPPVSLSISPTSGPAGSTFTISWSLGVVGLCRTLTFATSLTTIPTVVTNGKISGSFSVVVPRSAKQATYSITGTCNGDGDQGITRFTVTVPTTTTTVPPTTKPTTTTVPPVTTTIPPVTTTTSRPTVTTTTTGPTTTTTTPGVTTTDTTTSTTSDTTTTTEPPTTTTSTTPIVDEKPVDGGLKLDRKSVRPGDPLSAKGAGCTPSQTVILTSGGEQVGTAVSDTDGEFTARVEFPKIVPGRHIVTAHCGIQLTGAVDQVVTSGKGGTSGTLVVLVFFVLAGAALIRVA</sequence>
<feature type="signal peptide" evidence="3">
    <location>
        <begin position="1"/>
        <end position="27"/>
    </location>
</feature>
<proteinExistence type="predicted"/>
<feature type="chain" id="PRO_5019147483" description="Ig-like domain-containing protein" evidence="3">
    <location>
        <begin position="28"/>
        <end position="318"/>
    </location>
</feature>
<dbReference type="Proteomes" id="UP000282454">
    <property type="component" value="Unassembled WGS sequence"/>
</dbReference>